<dbReference type="GO" id="GO:0000271">
    <property type="term" value="P:polysaccharide biosynthetic process"/>
    <property type="evidence" value="ECO:0007669"/>
    <property type="project" value="TreeGrafter"/>
</dbReference>
<dbReference type="GO" id="GO:0008483">
    <property type="term" value="F:transaminase activity"/>
    <property type="evidence" value="ECO:0007669"/>
    <property type="project" value="TreeGrafter"/>
</dbReference>
<evidence type="ECO:0000256" key="2">
    <source>
        <dbReference type="ARBA" id="ARBA00037999"/>
    </source>
</evidence>
<dbReference type="Gene3D" id="3.40.640.10">
    <property type="entry name" value="Type I PLP-dependent aspartate aminotransferase-like (Major domain)"/>
    <property type="match status" value="1"/>
</dbReference>
<comment type="similarity">
    <text evidence="2">Belongs to the DegT/DnrJ/EryC1 family.</text>
</comment>
<sequence length="402" mass="43083">MSAALPQRQGVNVSDRARGELVDNAVAAGVMTRCAMKVALLDLKAQFATIRDQVVQAILPILDSQQSVNGPAIKQLEELVADYSGCRAAVGLSSGTDALLVSLMALDIGAGDEVICPPFTFFGTAGSIWRTGAKPVFVDIDSATFNIDPAKIADAITDKTKAIMPVHLYGQMAEMDPIMAVAAEHRLAVIEDAAQSIGAAYKGRKAGSIGAAGCLSFYPTKNLGGVGDGGMVVTNDTDLADKIRALRNHGETSRYHYKYVGGNFRLDTIQAAVLVVKLTYLDGWSAKRRANAARYDALLADCSQIVTPKIAEGNESIFNQYVIRTPKRDGLQAFLADHEIGTGIYYPLCLHQQECFKGLGYNTGDFPVSEKAAAEVLALPIYPELADEQIDFVADKIKTFLQ</sequence>
<protein>
    <recommendedName>
        <fullName evidence="4">Transcriptional regulator</fullName>
    </recommendedName>
</protein>
<dbReference type="AlphaFoldDB" id="A0A0F9V5T2"/>
<dbReference type="CDD" id="cd00616">
    <property type="entry name" value="AHBA_syn"/>
    <property type="match status" value="1"/>
</dbReference>
<dbReference type="GO" id="GO:0030170">
    <property type="term" value="F:pyridoxal phosphate binding"/>
    <property type="evidence" value="ECO:0007669"/>
    <property type="project" value="UniProtKB-ARBA"/>
</dbReference>
<name>A0A0F9V5T2_9ZZZZ</name>
<dbReference type="InterPro" id="IPR015421">
    <property type="entry name" value="PyrdxlP-dep_Trfase_major"/>
</dbReference>
<evidence type="ECO:0000313" key="3">
    <source>
        <dbReference type="EMBL" id="KKN95057.1"/>
    </source>
</evidence>
<dbReference type="EMBL" id="LAZR01000073">
    <property type="protein sequence ID" value="KKN95057.1"/>
    <property type="molecule type" value="Genomic_DNA"/>
</dbReference>
<dbReference type="InterPro" id="IPR000653">
    <property type="entry name" value="DegT/StrS_aminotransferase"/>
</dbReference>
<evidence type="ECO:0000256" key="1">
    <source>
        <dbReference type="ARBA" id="ARBA00022898"/>
    </source>
</evidence>
<dbReference type="SUPFAM" id="SSF53383">
    <property type="entry name" value="PLP-dependent transferases"/>
    <property type="match status" value="1"/>
</dbReference>
<dbReference type="PIRSF" id="PIRSF000390">
    <property type="entry name" value="PLP_StrS"/>
    <property type="match status" value="1"/>
</dbReference>
<comment type="caution">
    <text evidence="3">The sequence shown here is derived from an EMBL/GenBank/DDBJ whole genome shotgun (WGS) entry which is preliminary data.</text>
</comment>
<dbReference type="FunFam" id="3.40.640.10:FF:000089">
    <property type="entry name" value="Aminotransferase, DegT/DnrJ/EryC1/StrS family"/>
    <property type="match status" value="1"/>
</dbReference>
<dbReference type="PANTHER" id="PTHR30244">
    <property type="entry name" value="TRANSAMINASE"/>
    <property type="match status" value="1"/>
</dbReference>
<reference evidence="3" key="1">
    <citation type="journal article" date="2015" name="Nature">
        <title>Complex archaea that bridge the gap between prokaryotes and eukaryotes.</title>
        <authorList>
            <person name="Spang A."/>
            <person name="Saw J.H."/>
            <person name="Jorgensen S.L."/>
            <person name="Zaremba-Niedzwiedzka K."/>
            <person name="Martijn J."/>
            <person name="Lind A.E."/>
            <person name="van Eijk R."/>
            <person name="Schleper C."/>
            <person name="Guy L."/>
            <person name="Ettema T.J."/>
        </authorList>
    </citation>
    <scope>NUCLEOTIDE SEQUENCE</scope>
</reference>
<dbReference type="Pfam" id="PF01041">
    <property type="entry name" value="DegT_DnrJ_EryC1"/>
    <property type="match status" value="1"/>
</dbReference>
<dbReference type="InterPro" id="IPR015422">
    <property type="entry name" value="PyrdxlP-dep_Trfase_small"/>
</dbReference>
<proteinExistence type="inferred from homology"/>
<dbReference type="Gene3D" id="3.90.1150.10">
    <property type="entry name" value="Aspartate Aminotransferase, domain 1"/>
    <property type="match status" value="1"/>
</dbReference>
<organism evidence="3">
    <name type="scientific">marine sediment metagenome</name>
    <dbReference type="NCBI Taxonomy" id="412755"/>
    <lineage>
        <taxon>unclassified sequences</taxon>
        <taxon>metagenomes</taxon>
        <taxon>ecological metagenomes</taxon>
    </lineage>
</organism>
<gene>
    <name evidence="3" type="ORF">LCGC14_0181250</name>
</gene>
<dbReference type="InterPro" id="IPR015424">
    <property type="entry name" value="PyrdxlP-dep_Trfase"/>
</dbReference>
<dbReference type="PANTHER" id="PTHR30244:SF36">
    <property type="entry name" value="3-OXO-GLUCOSE-6-PHOSPHATE:GLUTAMATE AMINOTRANSFERASE"/>
    <property type="match status" value="1"/>
</dbReference>
<keyword evidence="1" id="KW-0663">Pyridoxal phosphate</keyword>
<evidence type="ECO:0008006" key="4">
    <source>
        <dbReference type="Google" id="ProtNLM"/>
    </source>
</evidence>
<accession>A0A0F9V5T2</accession>